<dbReference type="Proteomes" id="UP000501518">
    <property type="component" value="Chromosome"/>
</dbReference>
<dbReference type="PROSITE" id="PS00211">
    <property type="entry name" value="ABC_TRANSPORTER_1"/>
    <property type="match status" value="1"/>
</dbReference>
<dbReference type="PANTHER" id="PTHR43152:SF2">
    <property type="entry name" value="DRUG RESISTANCE ABC TRANSPORTER"/>
    <property type="match status" value="1"/>
</dbReference>
<dbReference type="InterPro" id="IPR017871">
    <property type="entry name" value="ABC_transporter-like_CS"/>
</dbReference>
<dbReference type="Gene3D" id="3.40.50.300">
    <property type="entry name" value="P-loop containing nucleotide triphosphate hydrolases"/>
    <property type="match status" value="3"/>
</dbReference>
<evidence type="ECO:0000256" key="4">
    <source>
        <dbReference type="ARBA" id="ARBA00022741"/>
    </source>
</evidence>
<dbReference type="Pfam" id="PF00005">
    <property type="entry name" value="ABC_tran"/>
    <property type="match status" value="1"/>
</dbReference>
<keyword evidence="8" id="KW-0267">Excision nuclease</keyword>
<dbReference type="GO" id="GO:0005737">
    <property type="term" value="C:cytoplasm"/>
    <property type="evidence" value="ECO:0007669"/>
    <property type="project" value="UniProtKB-SubCell"/>
</dbReference>
<evidence type="ECO:0000313" key="17">
    <source>
        <dbReference type="Proteomes" id="UP000501518"/>
    </source>
</evidence>
<evidence type="ECO:0000256" key="13">
    <source>
        <dbReference type="ARBA" id="ARBA00042156"/>
    </source>
</evidence>
<evidence type="ECO:0000256" key="6">
    <source>
        <dbReference type="ARBA" id="ARBA00022769"/>
    </source>
</evidence>
<dbReference type="AlphaFoldDB" id="A0A6G8KYV2"/>
<dbReference type="GO" id="GO:0016887">
    <property type="term" value="F:ATP hydrolysis activity"/>
    <property type="evidence" value="ECO:0007669"/>
    <property type="project" value="InterPro"/>
</dbReference>
<dbReference type="KEGG" id="blut:EW640_10625"/>
<name>A0A6G8KYV2_9MICO</name>
<evidence type="ECO:0000259" key="15">
    <source>
        <dbReference type="PROSITE" id="PS50893"/>
    </source>
</evidence>
<dbReference type="GO" id="GO:0004518">
    <property type="term" value="F:nuclease activity"/>
    <property type="evidence" value="ECO:0007669"/>
    <property type="project" value="UniProtKB-KW"/>
</dbReference>
<dbReference type="GO" id="GO:0003677">
    <property type="term" value="F:DNA binding"/>
    <property type="evidence" value="ECO:0007669"/>
    <property type="project" value="UniProtKB-KW"/>
</dbReference>
<feature type="domain" description="ABC transporter" evidence="15">
    <location>
        <begin position="466"/>
        <end position="755"/>
    </location>
</feature>
<dbReference type="PANTHER" id="PTHR43152">
    <property type="entry name" value="UVRABC SYSTEM PROTEIN A"/>
    <property type="match status" value="1"/>
</dbReference>
<dbReference type="GO" id="GO:0005524">
    <property type="term" value="F:ATP binding"/>
    <property type="evidence" value="ECO:0007669"/>
    <property type="project" value="UniProtKB-KW"/>
</dbReference>
<protein>
    <recommendedName>
        <fullName evidence="12">UvrABC system protein A</fullName>
    </recommendedName>
    <alternativeName>
        <fullName evidence="13">Excinuclease ABC subunit A</fullName>
    </alternativeName>
</protein>
<dbReference type="InterPro" id="IPR003439">
    <property type="entry name" value="ABC_transporter-like_ATP-bd"/>
</dbReference>
<evidence type="ECO:0000256" key="10">
    <source>
        <dbReference type="ARBA" id="ARBA00023204"/>
    </source>
</evidence>
<evidence type="ECO:0000256" key="8">
    <source>
        <dbReference type="ARBA" id="ARBA00022881"/>
    </source>
</evidence>
<keyword evidence="2" id="KW-0963">Cytoplasm</keyword>
<dbReference type="GO" id="GO:0006281">
    <property type="term" value="P:DNA repair"/>
    <property type="evidence" value="ECO:0007669"/>
    <property type="project" value="UniProtKB-KW"/>
</dbReference>
<accession>A0A6G8KYV2</accession>
<dbReference type="Gene3D" id="1.20.1580.10">
    <property type="entry name" value="ABC transporter ATPase like domain"/>
    <property type="match status" value="2"/>
</dbReference>
<evidence type="ECO:0000256" key="11">
    <source>
        <dbReference type="ARBA" id="ARBA00038000"/>
    </source>
</evidence>
<comment type="subcellular location">
    <subcellularLocation>
        <location evidence="1">Cytoplasm</location>
    </subcellularLocation>
</comment>
<dbReference type="Gene3D" id="1.10.8.280">
    <property type="entry name" value="ABC transporter ATPase domain-like"/>
    <property type="match status" value="1"/>
</dbReference>
<evidence type="ECO:0000256" key="14">
    <source>
        <dbReference type="SAM" id="MobiDB-lite"/>
    </source>
</evidence>
<evidence type="ECO:0000313" key="16">
    <source>
        <dbReference type="EMBL" id="QIN29680.1"/>
    </source>
</evidence>
<evidence type="ECO:0000256" key="9">
    <source>
        <dbReference type="ARBA" id="ARBA00023125"/>
    </source>
</evidence>
<evidence type="ECO:0000256" key="7">
    <source>
        <dbReference type="ARBA" id="ARBA00022840"/>
    </source>
</evidence>
<feature type="domain" description="ABC transporter" evidence="15">
    <location>
        <begin position="18"/>
        <end position="451"/>
    </location>
</feature>
<evidence type="ECO:0000256" key="12">
    <source>
        <dbReference type="ARBA" id="ARBA00039316"/>
    </source>
</evidence>
<evidence type="ECO:0000256" key="1">
    <source>
        <dbReference type="ARBA" id="ARBA00004496"/>
    </source>
</evidence>
<comment type="similarity">
    <text evidence="11">Belongs to the ABC transporter superfamily. UvrA family.</text>
</comment>
<keyword evidence="10" id="KW-0234">DNA repair</keyword>
<evidence type="ECO:0000256" key="2">
    <source>
        <dbReference type="ARBA" id="ARBA00022490"/>
    </source>
</evidence>
<reference evidence="16 17" key="1">
    <citation type="submission" date="2019-02" db="EMBL/GenBank/DDBJ databases">
        <title>Complete Genome Sequence and Methylome Analysis of Brevibacterium luteolum NEB1784.</title>
        <authorList>
            <person name="Fomenkov A."/>
            <person name="Roberts R.J."/>
        </authorList>
    </citation>
    <scope>NUCLEOTIDE SEQUENCE [LARGE SCALE GENOMIC DNA]</scope>
    <source>
        <strain evidence="16 17">NEB1784</strain>
    </source>
</reference>
<proteinExistence type="inferred from homology"/>
<evidence type="ECO:0000256" key="5">
    <source>
        <dbReference type="ARBA" id="ARBA00022763"/>
    </source>
</evidence>
<evidence type="ECO:0000256" key="3">
    <source>
        <dbReference type="ARBA" id="ARBA00022737"/>
    </source>
</evidence>
<keyword evidence="4" id="KW-0547">Nucleotide-binding</keyword>
<keyword evidence="6" id="KW-0228">DNA excision</keyword>
<gene>
    <name evidence="16" type="ORF">EW640_10625</name>
</gene>
<dbReference type="PROSITE" id="PS50893">
    <property type="entry name" value="ABC_TRANSPORTER_2"/>
    <property type="match status" value="2"/>
</dbReference>
<keyword evidence="3" id="KW-0677">Repeat</keyword>
<dbReference type="CDD" id="cd03270">
    <property type="entry name" value="ABC_UvrA_I"/>
    <property type="match status" value="1"/>
</dbReference>
<dbReference type="SUPFAM" id="SSF52540">
    <property type="entry name" value="P-loop containing nucleoside triphosphate hydrolases"/>
    <property type="match status" value="2"/>
</dbReference>
<organism evidence="16 17">
    <name type="scientific">Brevibacterium luteolum</name>
    <dbReference type="NCBI Taxonomy" id="199591"/>
    <lineage>
        <taxon>Bacteria</taxon>
        <taxon>Bacillati</taxon>
        <taxon>Actinomycetota</taxon>
        <taxon>Actinomycetes</taxon>
        <taxon>Micrococcales</taxon>
        <taxon>Brevibacteriaceae</taxon>
        <taxon>Brevibacterium</taxon>
    </lineage>
</organism>
<dbReference type="InterPro" id="IPR027417">
    <property type="entry name" value="P-loop_NTPase"/>
</dbReference>
<keyword evidence="5" id="KW-0227">DNA damage</keyword>
<feature type="region of interest" description="Disordered" evidence="14">
    <location>
        <begin position="1"/>
        <end position="21"/>
    </location>
</feature>
<keyword evidence="9" id="KW-0238">DNA-binding</keyword>
<sequence>MHMSHHVRESSSPITAGSSMPDVIRVRGAHSHNLRGVDVDIPKRKLTVFAGLSGSGKSSLAFGTIAAESRRLINETYSAFLQGFMPTLSRPDVDEMSGLTAAVVVNQDPIGTNARSTVGTATDAYALLRLLFSRISTPYVGPAACFSFNVPDGMCPACEGIGTASAIDEDILVDRNRSLNDGAITVPNFGVGTWYWRPYGESDRLDADKPLHQYSPEEWDWLMHAEPVKVRLGHTNTTYEGLVRKVRRVFLDKAGETKQKHIRDFIARVATFAECPECRGTRLNEAARTATVQGATISQCTALQVSDLRSWLDRIDDSDVAPLIVQLRRMLDSLALVGLGYLFLDRQTSTLSGGEAQRIKIVRHLGSALTDITYVFDEPTSGLHPHDIDRMIALLLQLRDKGNTVLVVEHKPAVIAAADHIIELGPGAGRDGGTITYAGAPAGLLDSGTVTARALGHRSTEEREARQPTGALKIRNVTAHNLKHVSVDIPTGVLSVVTGVAGSGKSTLIRQGLDGQPGVLLIDQSPLRGSRRSIPATYTGLLDSIRSAFAKANGVSASLFSANSDGACATCRGLGVVYTDLAIMADVESTCPECDGRRYRPDVLTHRLHGLAIDEVLSLTVHEAREIFRTGKSAGILDQLLTVGLPYLTLGQPLSTLSGGERQRLKLASALHDDANVYVLDEPSSGMHLADTQMLITMLGNLVDSGRSVVAIEHNLAVIAAADWIIDIGPGAGTDGGRVVFEGTPQHMVATADTYTAVHLRAWTEAHGR</sequence>
<dbReference type="EMBL" id="CP035810">
    <property type="protein sequence ID" value="QIN29680.1"/>
    <property type="molecule type" value="Genomic_DNA"/>
</dbReference>
<keyword evidence="7" id="KW-0067">ATP-binding</keyword>